<accession>A0A8S3YK86</accession>
<dbReference type="Pfam" id="PF20180">
    <property type="entry name" value="UQCC2_CBP6"/>
    <property type="match status" value="1"/>
</dbReference>
<dbReference type="InterPro" id="IPR037698">
    <property type="entry name" value="UQCC2"/>
</dbReference>
<dbReference type="OrthoDB" id="6266314at2759"/>
<dbReference type="GO" id="GO:0042645">
    <property type="term" value="C:mitochondrial nucleoid"/>
    <property type="evidence" value="ECO:0007669"/>
    <property type="project" value="UniProtKB-SubCell"/>
</dbReference>
<comment type="caution">
    <text evidence="7">The sequence shown here is derived from an EMBL/GenBank/DDBJ whole genome shotgun (WGS) entry which is preliminary data.</text>
</comment>
<keyword evidence="2" id="KW-0809">Transit peptide</keyword>
<dbReference type="AlphaFoldDB" id="A0A8S3YK86"/>
<dbReference type="PANTHER" id="PTHR34260:SF1">
    <property type="entry name" value="UBIQUINOL-CYTOCHROME-C REDUCTASE COMPLEX ASSEMBLY FACTOR 2"/>
    <property type="match status" value="1"/>
</dbReference>
<evidence type="ECO:0000256" key="3">
    <source>
        <dbReference type="ARBA" id="ARBA00023128"/>
    </source>
</evidence>
<protein>
    <recommendedName>
        <fullName evidence="6">Mitochondrial nucleoid factor 1</fullName>
    </recommendedName>
    <alternativeName>
        <fullName evidence="5">Mitochondrial protein M19</fullName>
    </alternativeName>
</protein>
<organism evidence="7 8">
    <name type="scientific">Candidula unifasciata</name>
    <dbReference type="NCBI Taxonomy" id="100452"/>
    <lineage>
        <taxon>Eukaryota</taxon>
        <taxon>Metazoa</taxon>
        <taxon>Spiralia</taxon>
        <taxon>Lophotrochozoa</taxon>
        <taxon>Mollusca</taxon>
        <taxon>Gastropoda</taxon>
        <taxon>Heterobranchia</taxon>
        <taxon>Euthyneura</taxon>
        <taxon>Panpulmonata</taxon>
        <taxon>Eupulmonata</taxon>
        <taxon>Stylommatophora</taxon>
        <taxon>Helicina</taxon>
        <taxon>Helicoidea</taxon>
        <taxon>Geomitridae</taxon>
        <taxon>Candidula</taxon>
    </lineage>
</organism>
<proteinExistence type="predicted"/>
<dbReference type="GO" id="GO:0034551">
    <property type="term" value="P:mitochondrial respiratory chain complex III assembly"/>
    <property type="evidence" value="ECO:0007669"/>
    <property type="project" value="TreeGrafter"/>
</dbReference>
<dbReference type="PANTHER" id="PTHR34260">
    <property type="entry name" value="UBIQUINOL-CYTOCHROME-C REDUCTASE COMPLEX ASSEMBLY FACTOR 2"/>
    <property type="match status" value="1"/>
</dbReference>
<comment type="subcellular location">
    <subcellularLocation>
        <location evidence="1">Mitochondrion matrix</location>
        <location evidence="1">Mitochondrion nucleoid</location>
    </subcellularLocation>
</comment>
<evidence type="ECO:0000256" key="4">
    <source>
        <dbReference type="ARBA" id="ARBA00023271"/>
    </source>
</evidence>
<keyword evidence="4" id="KW-1135">Mitochondrion nucleoid</keyword>
<dbReference type="EMBL" id="CAJHNH020000114">
    <property type="protein sequence ID" value="CAG5115420.1"/>
    <property type="molecule type" value="Genomic_DNA"/>
</dbReference>
<evidence type="ECO:0000256" key="1">
    <source>
        <dbReference type="ARBA" id="ARBA00004436"/>
    </source>
</evidence>
<keyword evidence="8" id="KW-1185">Reference proteome</keyword>
<evidence type="ECO:0000313" key="8">
    <source>
        <dbReference type="Proteomes" id="UP000678393"/>
    </source>
</evidence>
<sequence>MATSRYRNFLRLLEQWPVDKSREKRDLGAFVRRRVVEGFSHGEATQINAAECDKVYESLHRINTDFHLRTWRRSKETNASGATAEALRTTLSDAGLKELSGQYVEGPFSRLKEQISKRET</sequence>
<evidence type="ECO:0000256" key="5">
    <source>
        <dbReference type="ARBA" id="ARBA00031206"/>
    </source>
</evidence>
<evidence type="ECO:0000256" key="6">
    <source>
        <dbReference type="ARBA" id="ARBA00032983"/>
    </source>
</evidence>
<gene>
    <name evidence="7" type="ORF">CUNI_LOCUS978</name>
</gene>
<evidence type="ECO:0000313" key="7">
    <source>
        <dbReference type="EMBL" id="CAG5115420.1"/>
    </source>
</evidence>
<dbReference type="Proteomes" id="UP000678393">
    <property type="component" value="Unassembled WGS sequence"/>
</dbReference>
<reference evidence="7" key="1">
    <citation type="submission" date="2021-04" db="EMBL/GenBank/DDBJ databases">
        <authorList>
            <consortium name="Molecular Ecology Group"/>
        </authorList>
    </citation>
    <scope>NUCLEOTIDE SEQUENCE</scope>
</reference>
<evidence type="ECO:0000256" key="2">
    <source>
        <dbReference type="ARBA" id="ARBA00022946"/>
    </source>
</evidence>
<keyword evidence="3" id="KW-0496">Mitochondrion</keyword>
<name>A0A8S3YK86_9EUPU</name>